<evidence type="ECO:0000313" key="3">
    <source>
        <dbReference type="EMBL" id="AMK53706.1"/>
    </source>
</evidence>
<dbReference type="EMBL" id="CP011391">
    <property type="protein sequence ID" value="AMK53706.1"/>
    <property type="molecule type" value="Genomic_DNA"/>
</dbReference>
<evidence type="ECO:0000313" key="1">
    <source>
        <dbReference type="EMBL" id="AMK53176.1"/>
    </source>
</evidence>
<organism evidence="3 7">
    <name type="scientific">Faecalibaculum rodentium</name>
    <dbReference type="NCBI Taxonomy" id="1702221"/>
    <lineage>
        <taxon>Bacteria</taxon>
        <taxon>Bacillati</taxon>
        <taxon>Bacillota</taxon>
        <taxon>Erysipelotrichia</taxon>
        <taxon>Erysipelotrichales</taxon>
        <taxon>Erysipelotrichaceae</taxon>
        <taxon>Faecalibaculum</taxon>
    </lineage>
</organism>
<dbReference type="KEGG" id="fro:AALO17_12710"/>
<dbReference type="PATRIC" id="fig|1702221.3.peg.1225"/>
<proteinExistence type="predicted"/>
<dbReference type="KEGG" id="fro:AALO17_20020"/>
<reference evidence="3 7" key="1">
    <citation type="journal article" date="2016" name="Gut Pathog.">
        <title>Whole genome sequencing of "Faecalibaculum rodentium" ALO17, isolated from C57BL/6J laboratory mouse feces.</title>
        <authorList>
            <person name="Lim S."/>
            <person name="Chang D.H."/>
            <person name="Ahn S."/>
            <person name="Kim B.C."/>
        </authorList>
    </citation>
    <scope>NUCLEOTIDE SEQUENCE [LARGE SCALE GENOMIC DNA]</scope>
    <source>
        <strain evidence="3 7">Alo17</strain>
    </source>
</reference>
<evidence type="ECO:0008006" key="8">
    <source>
        <dbReference type="Google" id="ProtNLM"/>
    </source>
</evidence>
<dbReference type="STRING" id="1702221.AALO17_00420"/>
<dbReference type="AlphaFoldDB" id="A0A140DSS9"/>
<sequence>MTGLDDISRLYLVTEPVDFRKGIDGLGTYVQSILNTDPFQNAMFVFTNKRHNKLKLLHYDGTGFWLLHKQLSKGTFKWRMSSPDPFLQISPQQLDWLLEGLDINQKRAFRHVMPQYI</sequence>
<dbReference type="PANTHER" id="PTHR36455:SF1">
    <property type="entry name" value="BLR8292 PROTEIN"/>
    <property type="match status" value="1"/>
</dbReference>
<dbReference type="PANTHER" id="PTHR36455">
    <property type="match status" value="1"/>
</dbReference>
<accession>A0A140DSS9</accession>
<dbReference type="RefSeq" id="WP_067553980.1">
    <property type="nucleotide sequence ID" value="NZ_CAJTBG010000011.1"/>
</dbReference>
<name>A0A140DSS9_9FIRM</name>
<dbReference type="EMBL" id="CP011391">
    <property type="protein sequence ID" value="AMK55136.1"/>
    <property type="molecule type" value="Genomic_DNA"/>
</dbReference>
<evidence type="ECO:0000313" key="6">
    <source>
        <dbReference type="EMBL" id="AMK55136.1"/>
    </source>
</evidence>
<dbReference type="EMBL" id="CP011391">
    <property type="protein sequence ID" value="AMK53947.1"/>
    <property type="molecule type" value="Genomic_DNA"/>
</dbReference>
<dbReference type="Pfam" id="PF05717">
    <property type="entry name" value="TnpB_IS66"/>
    <property type="match status" value="1"/>
</dbReference>
<dbReference type="KEGG" id="fro:AALO17_00420"/>
<dbReference type="KEGG" id="fro:AALO17_08130"/>
<evidence type="ECO:0000313" key="5">
    <source>
        <dbReference type="EMBL" id="AMK54405.1"/>
    </source>
</evidence>
<evidence type="ECO:0000313" key="7">
    <source>
        <dbReference type="Proteomes" id="UP000069771"/>
    </source>
</evidence>
<protein>
    <recommendedName>
        <fullName evidence="8">Transposase</fullName>
    </recommendedName>
</protein>
<dbReference type="Proteomes" id="UP000069771">
    <property type="component" value="Chromosome"/>
</dbReference>
<dbReference type="EMBL" id="CP011391">
    <property type="protein sequence ID" value="AMK53651.1"/>
    <property type="molecule type" value="Genomic_DNA"/>
</dbReference>
<dbReference type="EMBL" id="CP011391">
    <property type="protein sequence ID" value="AMK54405.1"/>
    <property type="molecule type" value="Genomic_DNA"/>
</dbReference>
<keyword evidence="7" id="KW-1185">Reference proteome</keyword>
<gene>
    <name evidence="1" type="ORF">AALO17_00420</name>
    <name evidence="2" type="ORF">AALO17_05170</name>
    <name evidence="3" type="ORF">AALO17_05720</name>
    <name evidence="4" type="ORF">AALO17_08130</name>
    <name evidence="5" type="ORF">AALO17_12710</name>
    <name evidence="6" type="ORF">AALO17_20020</name>
</gene>
<dbReference type="KEGG" id="fro:AALO17_05720"/>
<dbReference type="EMBL" id="CP011391">
    <property type="protein sequence ID" value="AMK53176.1"/>
    <property type="molecule type" value="Genomic_DNA"/>
</dbReference>
<dbReference type="OrthoDB" id="1651885at2"/>
<dbReference type="GeneID" id="78478606"/>
<dbReference type="InterPro" id="IPR008878">
    <property type="entry name" value="Transposase_IS66_Orf2"/>
</dbReference>
<evidence type="ECO:0000313" key="4">
    <source>
        <dbReference type="EMBL" id="AMK53947.1"/>
    </source>
</evidence>
<dbReference type="KEGG" id="fro:AALO17_05170"/>
<dbReference type="NCBIfam" id="NF033819">
    <property type="entry name" value="IS66_TnpB"/>
    <property type="match status" value="1"/>
</dbReference>
<evidence type="ECO:0000313" key="2">
    <source>
        <dbReference type="EMBL" id="AMK53651.1"/>
    </source>
</evidence>